<dbReference type="SUPFAM" id="SSF49464">
    <property type="entry name" value="Carboxypeptidase regulatory domain-like"/>
    <property type="match status" value="1"/>
</dbReference>
<keyword evidence="2" id="KW-0964">Secreted</keyword>
<accession>A0A1H4DG40</accession>
<protein>
    <submittedName>
        <fullName evidence="9">Conserved repeat domain-containing protein</fullName>
    </submittedName>
</protein>
<feature type="domain" description="SD-repeat containing protein B" evidence="7">
    <location>
        <begin position="1703"/>
        <end position="1800"/>
    </location>
</feature>
<comment type="subcellular location">
    <subcellularLocation>
        <location evidence="1">Secreted</location>
    </subcellularLocation>
</comment>
<feature type="region of interest" description="Disordered" evidence="4">
    <location>
        <begin position="2168"/>
        <end position="2189"/>
    </location>
</feature>
<feature type="domain" description="DUF7933" evidence="8">
    <location>
        <begin position="177"/>
        <end position="293"/>
    </location>
</feature>
<dbReference type="InterPro" id="IPR057693">
    <property type="entry name" value="DUF7933"/>
</dbReference>
<proteinExistence type="predicted"/>
<dbReference type="STRING" id="37625.SAMN05660420_02946"/>
<evidence type="ECO:0000259" key="7">
    <source>
        <dbReference type="Pfam" id="PF17210"/>
    </source>
</evidence>
<dbReference type="InterPro" id="IPR033764">
    <property type="entry name" value="Sdr_B"/>
</dbReference>
<dbReference type="Gene3D" id="2.60.40.1120">
    <property type="entry name" value="Carboxypeptidase-like, regulatory domain"/>
    <property type="match status" value="1"/>
</dbReference>
<reference evidence="9 10" key="1">
    <citation type="submission" date="2016-10" db="EMBL/GenBank/DDBJ databases">
        <authorList>
            <person name="de Groot N.N."/>
        </authorList>
    </citation>
    <scope>NUCLEOTIDE SEQUENCE [LARGE SCALE GENOMIC DNA]</scope>
    <source>
        <strain evidence="9 10">DSM 7343</strain>
    </source>
</reference>
<evidence type="ECO:0000259" key="8">
    <source>
        <dbReference type="Pfam" id="PF25564"/>
    </source>
</evidence>
<dbReference type="InterPro" id="IPR013783">
    <property type="entry name" value="Ig-like_fold"/>
</dbReference>
<feature type="domain" description="DUF7933" evidence="8">
    <location>
        <begin position="1306"/>
        <end position="1432"/>
    </location>
</feature>
<dbReference type="Gene3D" id="2.60.40.10">
    <property type="entry name" value="Immunoglobulins"/>
    <property type="match status" value="5"/>
</dbReference>
<dbReference type="Proteomes" id="UP000199409">
    <property type="component" value="Unassembled WGS sequence"/>
</dbReference>
<feature type="domain" description="DUF7933" evidence="8">
    <location>
        <begin position="1190"/>
        <end position="1302"/>
    </location>
</feature>
<evidence type="ECO:0000256" key="2">
    <source>
        <dbReference type="ARBA" id="ARBA00022525"/>
    </source>
</evidence>
<feature type="region of interest" description="Disordered" evidence="4">
    <location>
        <begin position="1928"/>
        <end position="1950"/>
    </location>
</feature>
<dbReference type="Pfam" id="PF01345">
    <property type="entry name" value="DUF11"/>
    <property type="match status" value="3"/>
</dbReference>
<evidence type="ECO:0000256" key="3">
    <source>
        <dbReference type="ARBA" id="ARBA00022729"/>
    </source>
</evidence>
<dbReference type="SUPFAM" id="SSF117074">
    <property type="entry name" value="Hypothetical protein PA1324"/>
    <property type="match status" value="4"/>
</dbReference>
<feature type="domain" description="DUF11" evidence="6">
    <location>
        <begin position="464"/>
        <end position="547"/>
    </location>
</feature>
<feature type="domain" description="DUF7933" evidence="8">
    <location>
        <begin position="893"/>
        <end position="1023"/>
    </location>
</feature>
<feature type="region of interest" description="Disordered" evidence="4">
    <location>
        <begin position="1760"/>
        <end position="1786"/>
    </location>
</feature>
<feature type="domain" description="SD-repeat containing protein B" evidence="7">
    <location>
        <begin position="1950"/>
        <end position="2015"/>
    </location>
</feature>
<dbReference type="RefSeq" id="WP_092350191.1">
    <property type="nucleotide sequence ID" value="NZ_FNQN01000010.1"/>
</dbReference>
<feature type="domain" description="DUF11" evidence="6">
    <location>
        <begin position="1818"/>
        <end position="1939"/>
    </location>
</feature>
<dbReference type="InterPro" id="IPR008969">
    <property type="entry name" value="CarboxyPept-like_regulatory"/>
</dbReference>
<feature type="domain" description="DUF7933" evidence="8">
    <location>
        <begin position="322"/>
        <end position="460"/>
    </location>
</feature>
<sequence>MQKILLLLLLLLLPVSALADLGASVTLVTGDPAAIYPGQETRLEITLANTGDTEISAVGFDVPLPGTYPDGLKISSAATYTCTDPEGNTEVGTGTLTAAVDSQSIKLTGGSIPARADNTSGVCKIIVPVTAGTSTGSSVTYTFEIEDGAVTGDDSSDTVANNGAVSQSINVLDLAKPTITKEFDSSSVDIGGNATTLTFTVANSNPVPIPDFSITDTFPTLGGSAIIEVADPPNASSSCSSGGAPDFSPSATATSVTATGTIPANGSCTFSVDVIGVSTNGSYDTGNQTNRISKDDDFSNDLGISAASDATARIRVRSPLGVTKSFSPSRLASGTEGQLTIELTNVANTPLDISSFTDSPIDGVVGVGGSVGELGSGLRATEGTTTCGGTVNVIDGGDGIELSGSNSIPANGSCTITVDFTAAAMVSQVPISYMNSLAAGAVDVDNDAIVSQPSSASILVADILRVEKSASPAEVAPGNPVQYTVTVQNFSDEAISNVTVNDTLPGNVTYLTGTINGNDYSPSSTCGNFTETSVLGAANAQFTIPTLPARTTSSVPGVCTLSFWGMVDSEAGDAASIVNTIAAGDICYNDGIEKCNGSAATSGTVKTEATVLSAEKRFNDTTDTVIHPEGTIETLSITLTNISANPLTAVTISDTFPTDGSGQLQVANPANAVTTCGGTLEAIPGANSFTLNGATVPARANNGTGANGSCVVSLDVIGPAGTYDNVAQVEAKQTYANGDSAENVFVNTNTARLVYLSSLTAEKSFTPGSISSGGTSRVTVRLANEGAVALTNVTVTDPLPEGMVLADPVNASSTCAGSPIFTAATSGANTVTMSGASIAGSGSCDVQFDVTVTGSSSWSNVIPSGNITADGGVRNVADVSATLEYLDPTAISVTKTSNPSTLTFPGQTSELTLSFTNGNLAVTHLAVTDYFTLDGTAESAANGMAIAATPNISTTCPGGVVSATSGGSKISVSNVSLEAGASCEVKVNVTSSAVGGITNVIPIGAVSSDQGLSNNGPASTSLTTQSNIGVEKSFSPKVVKPNERSRLRITFYNPTGQAMANLSVLDTLPAGVTVPSGADPMSTCSGANVSAPEANQVQVSGANLGAAIDGTAASCYAEIDVIGAAQGEYTNTIAAGAVTATAGGVAVDNAQPASDTLFVKNPLVIHTAFDDYTLDSGDPVGMTTGSSSALPGKTSRLTIRLDNPNHEALTGVALLDALPENLVIAQTPNASTTCDGGFVDAQASATAVRLSGATVPATGYCTLSVDVLSNVSGNYVNTIPASAVTSNEGVSNEEPTSAEVMVSAPPVVDKQFAPAVIGANGVTTLTIVFSNDNDSDTTLTSEFVDNLPSLPGSIVVADSPNIGGTCPGTVTAAAGSTSITYAAEATIPAGGCTIQVDVTGDIPGEYNNNIPAGSLQTTVGANQQAANSGLIISSFGYISGTIYNDNNVTPNGIFEMGTDSPVSGVSVELREGDSCSGDLIESTLTDSLGNYLFATLEAGTYSICQPMQPEGTINGATTAGAIVSSNSSTGSSGTESNPTTTSSQIVGIVLDDDGTSGEISGSTGNNFAEIIPSTISGTAFLDQNNNGEMNGTDTPLADVVIELLNADGDLIATTVTDANGGYSFNDLIPGNYSIRQPSQPDGTSSGLTSAGPVTNGGTAGTVTDPTTVPSQINSIQLPPNTTTENNNFAEIPNSRRISGTLLLDYNNNGIVDGTDHGIGNQTITLTGTDISGNPVSMTTTTAADGSYSFTDLPEGTYTLNQSTQPEGTTNGVTTAGSDGATASNPTDTSSQIANIVLSADNPVSGGNNFAEVPGAAADLALAKTHSPTSLGAGSSTGFYTLTPSNIGSLDTSGTMTVVDTLPYGLTSLSVPTSGDWSCSTAGQVITCTSNEVIAAGEQGSDIILRVAVADGLAGQLLTNTGTIFGGGEPSGFDGNNSASDPTAISESASVSGHVWRDTNHNQILDNSETPLADWIVELTLDNTLVASTTTDSSGNYQISGIAPGSGYQLRFRDPESGIIYGRPVPNETGATYSNGVVSEGNPAGADNTDGTLAGLTFVAGAEVVEQSLPFDPSGVVYDAVTRSPVAGAIVSISGPATFDPAIHLVGGEANVTQITGESGYYQYLLLPTAPAGTYTLGVTPPAGYLPTASTMIPVCSNTPTVGALPDPAAVQASADPPQASATLQDGDSCPADSRDFAASGNSTQYYTSFNFEDGVLANVINNHFPIDPVLEGAITLVKTSPLVNVSIGQLVPYTITAVNNLAAPLSNIDLYDVLPPGFKFKSGSATLDGVTVTPEVNNRTLRLTDISFTANGRRTVKMLLVVGSGVQTGEYVNTAQMVNNLVPAPDNAVSNRATATVRVIPDPLFDCSDVIGKVFDDQNANGYQDDGEPGLPNIRVTTARGLLVTSDAEGRYHVTCAMVPNEFRGSNFIMKLDERSLPSGYRVTTENPRTVHLTRGKMAKLNFGAAIHRVVRFEMTNAAFDAASNAPTEELMQAITALPEQLRAAPSIIRLAYNQQGESPGLIKSRLSEVRKQIESLWEAQGCCYTLVFEEEIFQRDLQVKGGEK</sequence>
<evidence type="ECO:0000256" key="1">
    <source>
        <dbReference type="ARBA" id="ARBA00004613"/>
    </source>
</evidence>
<name>A0A1H4DG40_9BACT</name>
<feature type="domain" description="DUF7933" evidence="8">
    <location>
        <begin position="628"/>
        <end position="741"/>
    </location>
</feature>
<dbReference type="InterPro" id="IPR001434">
    <property type="entry name" value="OmcB-like_DUF11"/>
</dbReference>
<feature type="region of interest" description="Disordered" evidence="4">
    <location>
        <begin position="1634"/>
        <end position="1666"/>
    </location>
</feature>
<evidence type="ECO:0000256" key="4">
    <source>
        <dbReference type="SAM" id="MobiDB-lite"/>
    </source>
</evidence>
<feature type="signal peptide" evidence="5">
    <location>
        <begin position="1"/>
        <end position="19"/>
    </location>
</feature>
<feature type="chain" id="PRO_5011685101" evidence="5">
    <location>
        <begin position="20"/>
        <end position="2565"/>
    </location>
</feature>
<organism evidence="9 10">
    <name type="scientific">Desulfuromusa kysingii</name>
    <dbReference type="NCBI Taxonomy" id="37625"/>
    <lineage>
        <taxon>Bacteria</taxon>
        <taxon>Pseudomonadati</taxon>
        <taxon>Thermodesulfobacteriota</taxon>
        <taxon>Desulfuromonadia</taxon>
        <taxon>Desulfuromonadales</taxon>
        <taxon>Geopsychrobacteraceae</taxon>
        <taxon>Desulfuromusa</taxon>
    </lineage>
</organism>
<dbReference type="GO" id="GO:0005576">
    <property type="term" value="C:extracellular region"/>
    <property type="evidence" value="ECO:0007669"/>
    <property type="project" value="UniProtKB-SubCell"/>
</dbReference>
<dbReference type="PANTHER" id="PTHR34819">
    <property type="entry name" value="LARGE CYSTEINE-RICH PERIPLASMIC PROTEIN OMCB"/>
    <property type="match status" value="1"/>
</dbReference>
<evidence type="ECO:0000259" key="6">
    <source>
        <dbReference type="Pfam" id="PF01345"/>
    </source>
</evidence>
<feature type="domain" description="DUF11" evidence="6">
    <location>
        <begin position="2235"/>
        <end position="2357"/>
    </location>
</feature>
<dbReference type="NCBIfam" id="TIGR01451">
    <property type="entry name" value="B_ant_repeat"/>
    <property type="match status" value="2"/>
</dbReference>
<feature type="domain" description="SD-repeat containing protein B" evidence="7">
    <location>
        <begin position="1441"/>
        <end position="1540"/>
    </location>
</feature>
<feature type="domain" description="DUF7933" evidence="8">
    <location>
        <begin position="762"/>
        <end position="883"/>
    </location>
</feature>
<dbReference type="InterPro" id="IPR047589">
    <property type="entry name" value="DUF11_rpt"/>
</dbReference>
<dbReference type="EMBL" id="FNQN01000010">
    <property type="protein sequence ID" value="SEA71803.1"/>
    <property type="molecule type" value="Genomic_DNA"/>
</dbReference>
<evidence type="ECO:0000313" key="9">
    <source>
        <dbReference type="EMBL" id="SEA71803.1"/>
    </source>
</evidence>
<dbReference type="InterPro" id="IPR051172">
    <property type="entry name" value="Chlamydia_OmcB"/>
</dbReference>
<evidence type="ECO:0000313" key="10">
    <source>
        <dbReference type="Proteomes" id="UP000199409"/>
    </source>
</evidence>
<dbReference type="OrthoDB" id="9773411at2"/>
<evidence type="ECO:0000256" key="5">
    <source>
        <dbReference type="SAM" id="SignalP"/>
    </source>
</evidence>
<keyword evidence="10" id="KW-1185">Reference proteome</keyword>
<dbReference type="Pfam" id="PF25564">
    <property type="entry name" value="DUF7933"/>
    <property type="match status" value="8"/>
</dbReference>
<gene>
    <name evidence="9" type="ORF">SAMN05660420_02946</name>
</gene>
<keyword evidence="3 5" id="KW-0732">Signal</keyword>
<feature type="domain" description="SD-repeat containing protein B" evidence="7">
    <location>
        <begin position="1578"/>
        <end position="1652"/>
    </location>
</feature>
<feature type="compositionally biased region" description="Polar residues" evidence="4">
    <location>
        <begin position="1933"/>
        <end position="1950"/>
    </location>
</feature>
<feature type="domain" description="DUF7933" evidence="8">
    <location>
        <begin position="1030"/>
        <end position="1159"/>
    </location>
</feature>
<dbReference type="Pfam" id="PF17210">
    <property type="entry name" value="SdrD_B"/>
    <property type="match status" value="4"/>
</dbReference>
<feature type="region of interest" description="Disordered" evidence="4">
    <location>
        <begin position="235"/>
        <end position="254"/>
    </location>
</feature>